<feature type="transmembrane region" description="Helical" evidence="1">
    <location>
        <begin position="12"/>
        <end position="32"/>
    </location>
</feature>
<dbReference type="AlphaFoldDB" id="A0A917HCL7"/>
<dbReference type="Proteomes" id="UP000622860">
    <property type="component" value="Unassembled WGS sequence"/>
</dbReference>
<evidence type="ECO:0000256" key="1">
    <source>
        <dbReference type="SAM" id="Phobius"/>
    </source>
</evidence>
<gene>
    <name evidence="2" type="ORF">GCM10011398_19080</name>
</gene>
<sequence length="66" mass="7901">MQLEEIEIKFLLYQILAIAVIWTGMAFFFSKMDELSKIIFYVVTSWLLFLIVIFVKQIINKRNNPK</sequence>
<reference evidence="2" key="2">
    <citation type="submission" date="2020-09" db="EMBL/GenBank/DDBJ databases">
        <authorList>
            <person name="Sun Q."/>
            <person name="Zhou Y."/>
        </authorList>
    </citation>
    <scope>NUCLEOTIDE SEQUENCE</scope>
    <source>
        <strain evidence="2">CGMCC 1.12754</strain>
    </source>
</reference>
<feature type="transmembrane region" description="Helical" evidence="1">
    <location>
        <begin position="38"/>
        <end position="59"/>
    </location>
</feature>
<accession>A0A917HCL7</accession>
<evidence type="ECO:0000313" key="2">
    <source>
        <dbReference type="EMBL" id="GGG74578.1"/>
    </source>
</evidence>
<dbReference type="RefSeq" id="WP_229683115.1">
    <property type="nucleotide sequence ID" value="NZ_BMFR01000006.1"/>
</dbReference>
<reference evidence="2" key="1">
    <citation type="journal article" date="2014" name="Int. J. Syst. Evol. Microbiol.">
        <title>Complete genome sequence of Corynebacterium casei LMG S-19264T (=DSM 44701T), isolated from a smear-ripened cheese.</title>
        <authorList>
            <consortium name="US DOE Joint Genome Institute (JGI-PGF)"/>
            <person name="Walter F."/>
            <person name="Albersmeier A."/>
            <person name="Kalinowski J."/>
            <person name="Ruckert C."/>
        </authorList>
    </citation>
    <scope>NUCLEOTIDE SEQUENCE</scope>
    <source>
        <strain evidence="2">CGMCC 1.12754</strain>
    </source>
</reference>
<dbReference type="EMBL" id="BMFR01000006">
    <property type="protein sequence ID" value="GGG74578.1"/>
    <property type="molecule type" value="Genomic_DNA"/>
</dbReference>
<keyword evidence="1" id="KW-1133">Transmembrane helix</keyword>
<organism evidence="2 3">
    <name type="scientific">Virgibacillus oceani</name>
    <dbReference type="NCBI Taxonomy" id="1479511"/>
    <lineage>
        <taxon>Bacteria</taxon>
        <taxon>Bacillati</taxon>
        <taxon>Bacillota</taxon>
        <taxon>Bacilli</taxon>
        <taxon>Bacillales</taxon>
        <taxon>Bacillaceae</taxon>
        <taxon>Virgibacillus</taxon>
    </lineage>
</organism>
<evidence type="ECO:0000313" key="3">
    <source>
        <dbReference type="Proteomes" id="UP000622860"/>
    </source>
</evidence>
<proteinExistence type="predicted"/>
<protein>
    <submittedName>
        <fullName evidence="2">Uncharacterized protein</fullName>
    </submittedName>
</protein>
<comment type="caution">
    <text evidence="2">The sequence shown here is derived from an EMBL/GenBank/DDBJ whole genome shotgun (WGS) entry which is preliminary data.</text>
</comment>
<keyword evidence="1" id="KW-0812">Transmembrane</keyword>
<keyword evidence="1" id="KW-0472">Membrane</keyword>
<name>A0A917HCL7_9BACI</name>
<keyword evidence="3" id="KW-1185">Reference proteome</keyword>